<dbReference type="PANTHER" id="PTHR30154:SF17">
    <property type="entry name" value="DNA-BINDING TRANSCRIPTIONAL ACTIVATOR DECR"/>
    <property type="match status" value="1"/>
</dbReference>
<dbReference type="Pfam" id="PF01037">
    <property type="entry name" value="AsnC_trans_reg"/>
    <property type="match status" value="1"/>
</dbReference>
<keyword evidence="3" id="KW-1185">Reference proteome</keyword>
<organism evidence="2 3">
    <name type="scientific">Pelomonas aquatica</name>
    <dbReference type="NCBI Taxonomy" id="431058"/>
    <lineage>
        <taxon>Bacteria</taxon>
        <taxon>Pseudomonadati</taxon>
        <taxon>Pseudomonadota</taxon>
        <taxon>Betaproteobacteria</taxon>
        <taxon>Burkholderiales</taxon>
        <taxon>Sphaerotilaceae</taxon>
        <taxon>Roseateles</taxon>
    </lineage>
</organism>
<reference evidence="2" key="1">
    <citation type="submission" date="2019-02" db="EMBL/GenBank/DDBJ databases">
        <title>Draft genome of the type strain Pelomonas aquatica CCUG 52575T.</title>
        <authorList>
            <person name="Gomila M."/>
            <person name="Lalucat J."/>
        </authorList>
    </citation>
    <scope>NUCLEOTIDE SEQUENCE</scope>
    <source>
        <strain evidence="2">CCUG 52575</strain>
    </source>
</reference>
<name>A0A9X4LEJ0_9BURK</name>
<evidence type="ECO:0000259" key="1">
    <source>
        <dbReference type="Pfam" id="PF01037"/>
    </source>
</evidence>
<dbReference type="InterPro" id="IPR019887">
    <property type="entry name" value="Tscrpt_reg_AsnC/Lrp_C"/>
</dbReference>
<dbReference type="GO" id="GO:0043200">
    <property type="term" value="P:response to amino acid"/>
    <property type="evidence" value="ECO:0007669"/>
    <property type="project" value="TreeGrafter"/>
</dbReference>
<feature type="domain" description="Transcription regulator AsnC/Lrp ligand binding" evidence="1">
    <location>
        <begin position="19"/>
        <end position="92"/>
    </location>
</feature>
<dbReference type="PANTHER" id="PTHR30154">
    <property type="entry name" value="LEUCINE-RESPONSIVE REGULATORY PROTEIN"/>
    <property type="match status" value="1"/>
</dbReference>
<dbReference type="GO" id="GO:0043565">
    <property type="term" value="F:sequence-specific DNA binding"/>
    <property type="evidence" value="ECO:0007669"/>
    <property type="project" value="TreeGrafter"/>
</dbReference>
<evidence type="ECO:0000313" key="2">
    <source>
        <dbReference type="EMBL" id="MDG0861561.1"/>
    </source>
</evidence>
<dbReference type="EMBL" id="SGUG01000004">
    <property type="protein sequence ID" value="MDG0861561.1"/>
    <property type="molecule type" value="Genomic_DNA"/>
</dbReference>
<dbReference type="SUPFAM" id="SSF54909">
    <property type="entry name" value="Dimeric alpha+beta barrel"/>
    <property type="match status" value="1"/>
</dbReference>
<evidence type="ECO:0000313" key="3">
    <source>
        <dbReference type="Proteomes" id="UP001152766"/>
    </source>
</evidence>
<dbReference type="InterPro" id="IPR011008">
    <property type="entry name" value="Dimeric_a/b-barrel"/>
</dbReference>
<proteinExistence type="predicted"/>
<comment type="caution">
    <text evidence="2">The sequence shown here is derived from an EMBL/GenBank/DDBJ whole genome shotgun (WGS) entry which is preliminary data.</text>
</comment>
<sequence length="162" mass="18525">MPTRRWYADKINAAVTVFVSIRTKSHSDNWFQNFRGTVEAIPEIVEFYRMSGDVDYLLRVVVPDIKSYDAVYKKLIRAADFMDVSSSFAMEELKFTTTMPLTVGESNRENVNLQVGSTPRSLWVLLRVRNRIQLLGEAQEAMCRSGPHGDHEVGLRDPCSYT</sequence>
<dbReference type="Proteomes" id="UP001152766">
    <property type="component" value="Unassembled WGS sequence"/>
</dbReference>
<accession>A0A9X4LEJ0</accession>
<gene>
    <name evidence="2" type="ORF">EXJ73_03620</name>
</gene>
<dbReference type="GO" id="GO:0005829">
    <property type="term" value="C:cytosol"/>
    <property type="evidence" value="ECO:0007669"/>
    <property type="project" value="TreeGrafter"/>
</dbReference>
<protein>
    <submittedName>
        <fullName evidence="2">Lrp/AsnC family transcriptional regulator</fullName>
    </submittedName>
</protein>
<dbReference type="Gene3D" id="3.30.70.920">
    <property type="match status" value="1"/>
</dbReference>
<dbReference type="AlphaFoldDB" id="A0A9X4LEJ0"/>